<feature type="binding site" evidence="7">
    <location>
        <position position="326"/>
    </location>
    <ligand>
        <name>Cu cation</name>
        <dbReference type="ChEBI" id="CHEBI:23378"/>
        <label>B</label>
    </ligand>
</feature>
<proteinExistence type="inferred from homology"/>
<evidence type="ECO:0000256" key="6">
    <source>
        <dbReference type="ARBA" id="ARBA00023157"/>
    </source>
</evidence>
<dbReference type="EMBL" id="SDAM02000018">
    <property type="protein sequence ID" value="KAH6837451.1"/>
    <property type="molecule type" value="Genomic_DNA"/>
</dbReference>
<dbReference type="PIRSF" id="PIRSF000290">
    <property type="entry name" value="PPO_plant"/>
    <property type="match status" value="1"/>
</dbReference>
<evidence type="ECO:0000313" key="11">
    <source>
        <dbReference type="EMBL" id="KAH6837451.1"/>
    </source>
</evidence>
<comment type="caution">
    <text evidence="11">The sequence shown here is derived from an EMBL/GenBank/DDBJ whole genome shotgun (WGS) entry which is preliminary data.</text>
</comment>
<organism evidence="11 12">
    <name type="scientific">Perilla frutescens var. hirtella</name>
    <name type="common">Perilla citriodora</name>
    <name type="synonym">Perilla setoyensis</name>
    <dbReference type="NCBI Taxonomy" id="608512"/>
    <lineage>
        <taxon>Eukaryota</taxon>
        <taxon>Viridiplantae</taxon>
        <taxon>Streptophyta</taxon>
        <taxon>Embryophyta</taxon>
        <taxon>Tracheophyta</taxon>
        <taxon>Spermatophyta</taxon>
        <taxon>Magnoliopsida</taxon>
        <taxon>eudicotyledons</taxon>
        <taxon>Gunneridae</taxon>
        <taxon>Pentapetalae</taxon>
        <taxon>asterids</taxon>
        <taxon>lamiids</taxon>
        <taxon>Lamiales</taxon>
        <taxon>Lamiaceae</taxon>
        <taxon>Nepetoideae</taxon>
        <taxon>Elsholtzieae</taxon>
        <taxon>Perilla</taxon>
    </lineage>
</organism>
<dbReference type="GO" id="GO:0046148">
    <property type="term" value="P:pigment biosynthetic process"/>
    <property type="evidence" value="ECO:0007669"/>
    <property type="project" value="InterPro"/>
</dbReference>
<gene>
    <name evidence="11" type="ORF">C2S53_015970</name>
</gene>
<dbReference type="PANTHER" id="PTHR11474">
    <property type="entry name" value="TYROSINASE FAMILY MEMBER"/>
    <property type="match status" value="1"/>
</dbReference>
<keyword evidence="4" id="KW-0560">Oxidoreductase</keyword>
<evidence type="ECO:0000256" key="8">
    <source>
        <dbReference type="PIRSR" id="PIRSR000290-2"/>
    </source>
</evidence>
<dbReference type="InterPro" id="IPR002227">
    <property type="entry name" value="Tyrosinase_Cu-bd"/>
</dbReference>
<feature type="domain" description="Tyrosinase copper-binding" evidence="10">
    <location>
        <begin position="195"/>
        <end position="212"/>
    </location>
</feature>
<evidence type="ECO:0000256" key="3">
    <source>
        <dbReference type="ARBA" id="ARBA00022784"/>
    </source>
</evidence>
<keyword evidence="2 7" id="KW-0479">Metal-binding</keyword>
<keyword evidence="5 7" id="KW-0186">Copper</keyword>
<evidence type="ECO:0000256" key="9">
    <source>
        <dbReference type="PIRSR" id="PIRSR000290-3"/>
    </source>
</evidence>
<protein>
    <recommendedName>
        <fullName evidence="10">Tyrosinase copper-binding domain-containing protein</fullName>
    </recommendedName>
</protein>
<evidence type="ECO:0000256" key="7">
    <source>
        <dbReference type="PIRSR" id="PIRSR000290-1"/>
    </source>
</evidence>
<feature type="binding site" evidence="7">
    <location>
        <position position="360"/>
    </location>
    <ligand>
        <name>Cu cation</name>
        <dbReference type="ChEBI" id="CHEBI:23378"/>
        <label>B</label>
    </ligand>
</feature>
<dbReference type="PRINTS" id="PR00092">
    <property type="entry name" value="TYROSINASE"/>
</dbReference>
<dbReference type="GO" id="GO:0004097">
    <property type="term" value="F:catechol oxidase activity"/>
    <property type="evidence" value="ECO:0007669"/>
    <property type="project" value="InterPro"/>
</dbReference>
<evidence type="ECO:0000256" key="2">
    <source>
        <dbReference type="ARBA" id="ARBA00022723"/>
    </source>
</evidence>
<keyword evidence="3" id="KW-0883">Thioether bond</keyword>
<dbReference type="SUPFAM" id="SSF48056">
    <property type="entry name" value="Di-copper centre-containing domain"/>
    <property type="match status" value="1"/>
</dbReference>
<dbReference type="InterPro" id="IPR050316">
    <property type="entry name" value="Tyrosinase/Hemocyanin"/>
</dbReference>
<comment type="similarity">
    <text evidence="1">Belongs to the tyrosinase family.</text>
</comment>
<comment type="cofactor">
    <cofactor evidence="7">
        <name>Cu(2+)</name>
        <dbReference type="ChEBI" id="CHEBI:29036"/>
    </cofactor>
    <text evidence="7">Binds 2 copper ions per subunit.</text>
</comment>
<dbReference type="InterPro" id="IPR022740">
    <property type="entry name" value="Polyphenol_oxidase_C"/>
</dbReference>
<dbReference type="PROSITE" id="PS00497">
    <property type="entry name" value="TYROSINASE_1"/>
    <property type="match status" value="1"/>
</dbReference>
<dbReference type="AlphaFoldDB" id="A0AAD4JP50"/>
<feature type="binding site" evidence="7">
    <location>
        <position position="174"/>
    </location>
    <ligand>
        <name>Cu cation</name>
        <dbReference type="ChEBI" id="CHEBI:23378"/>
        <label>A</label>
    </ligand>
</feature>
<evidence type="ECO:0000313" key="12">
    <source>
        <dbReference type="Proteomes" id="UP001190926"/>
    </source>
</evidence>
<dbReference type="Pfam" id="PF00264">
    <property type="entry name" value="Tyrosinase"/>
    <property type="match status" value="1"/>
</dbReference>
<feature type="binding site" evidence="7">
    <location>
        <position position="330"/>
    </location>
    <ligand>
        <name>Cu cation</name>
        <dbReference type="ChEBI" id="CHEBI:23378"/>
        <label>B</label>
    </ligand>
</feature>
<sequence>MASLQSSCTVLATNPYHRISPFSTKPSNLLTNARRNHRFHVSCNVGDDKKPSTEGRVDRRNMLLGLGGLYGAANLISDPKAQAAPIQPPEFNSCGAAHNFGTNEDLNVDCCPPVSTSIIDYKLPPVSTVRRRPAAHKLSDEYIAKYEEAIRRMKALDITDPSDPRGFTQQANIHCAYCNGAHDQVGFPDLDLSVHYSWIFFPFHRWYLYFYERILGSLIDDPTFALPFWNWDNPKGMQLPKMFDNENSPLYDVNRDPLHRPPAIVDLKLKSKEVDCLQIISSNLSIMYNEMIGGVNSAIDFMGQPYKAGDPVPPMTYGGTSERGSHISIHAWVGNPDNKFNEDMGNFYSAGRDAAFYCHHSNVDRMWTIWKTINTDYPKDITEPDYLNAAFLFYDENKQLVRVKVADCVDYQKMGYEYETIDTPWLKFKPTTKTPKVEVKKIAKGAKYAEKVFPITLNKSVRVLVPKPRKGRGNDVLVVEDIEVDSTKLVKFDVFVNDEDEEPEDLDRAEYAGTYAQIPHRVRSKLNKGSLRLSLKELYENIDISDDDAVVVTIIPRVNGQFVTIGGLKILPAKFA</sequence>
<evidence type="ECO:0000256" key="1">
    <source>
        <dbReference type="ARBA" id="ARBA00009928"/>
    </source>
</evidence>
<reference evidence="11 12" key="1">
    <citation type="journal article" date="2021" name="Nat. Commun.">
        <title>Incipient diploidization of the medicinal plant Perilla within 10,000 years.</title>
        <authorList>
            <person name="Zhang Y."/>
            <person name="Shen Q."/>
            <person name="Leng L."/>
            <person name="Zhang D."/>
            <person name="Chen S."/>
            <person name="Shi Y."/>
            <person name="Ning Z."/>
            <person name="Chen S."/>
        </authorList>
    </citation>
    <scope>NUCLEOTIDE SEQUENCE [LARGE SCALE GENOMIC DNA]</scope>
    <source>
        <strain evidence="12">cv. PC099</strain>
    </source>
</reference>
<keyword evidence="6 8" id="KW-1015">Disulfide bond</keyword>
<accession>A0AAD4JP50</accession>
<evidence type="ECO:0000256" key="4">
    <source>
        <dbReference type="ARBA" id="ARBA00023002"/>
    </source>
</evidence>
<feature type="binding site" evidence="7">
    <location>
        <position position="195"/>
    </location>
    <ligand>
        <name>Cu cation</name>
        <dbReference type="ChEBI" id="CHEBI:23378"/>
        <label>A</label>
    </ligand>
</feature>
<evidence type="ECO:0000256" key="5">
    <source>
        <dbReference type="ARBA" id="ARBA00023008"/>
    </source>
</evidence>
<dbReference type="Pfam" id="PF12142">
    <property type="entry name" value="PPO1_DWL"/>
    <property type="match status" value="1"/>
</dbReference>
<dbReference type="Proteomes" id="UP001190926">
    <property type="component" value="Unassembled WGS sequence"/>
</dbReference>
<dbReference type="InterPro" id="IPR016213">
    <property type="entry name" value="Polyphenol_oxidase"/>
</dbReference>
<dbReference type="GO" id="GO:0046872">
    <property type="term" value="F:metal ion binding"/>
    <property type="evidence" value="ECO:0007669"/>
    <property type="project" value="UniProtKB-KW"/>
</dbReference>
<dbReference type="PANTHER" id="PTHR11474:SF123">
    <property type="entry name" value="CATECHOL OXIDASE"/>
    <property type="match status" value="1"/>
</dbReference>
<dbReference type="Gene3D" id="1.10.1280.10">
    <property type="entry name" value="Di-copper center containing domain from catechol oxidase"/>
    <property type="match status" value="1"/>
</dbReference>
<dbReference type="InterPro" id="IPR008922">
    <property type="entry name" value="Di-copper_centre_dom_sf"/>
</dbReference>
<feature type="disulfide bond" evidence="8">
    <location>
        <begin position="110"/>
        <end position="175"/>
    </location>
</feature>
<dbReference type="Pfam" id="PF12143">
    <property type="entry name" value="PPO1_KFDV"/>
    <property type="match status" value="1"/>
</dbReference>
<name>A0AAD4JP50_PERFH</name>
<dbReference type="InterPro" id="IPR022739">
    <property type="entry name" value="Polyphenol_oxidase_cen"/>
</dbReference>
<feature type="cross-link" description="2'-(S-cysteinyl)-histidine (Cys-His)" evidence="9">
    <location>
        <begin position="178"/>
        <end position="195"/>
    </location>
</feature>
<evidence type="ECO:0000259" key="10">
    <source>
        <dbReference type="PROSITE" id="PS00497"/>
    </source>
</evidence>
<keyword evidence="12" id="KW-1185">Reference proteome</keyword>
<feature type="disulfide bond" evidence="8">
    <location>
        <begin position="94"/>
        <end position="111"/>
    </location>
</feature>
<feature type="binding site" evidence="7">
    <location>
        <position position="204"/>
    </location>
    <ligand>
        <name>Cu cation</name>
        <dbReference type="ChEBI" id="CHEBI:23378"/>
        <label>A</label>
    </ligand>
</feature>